<feature type="chain" id="PRO_5009759999" evidence="1">
    <location>
        <begin position="28"/>
        <end position="115"/>
    </location>
</feature>
<dbReference type="OrthoDB" id="1753214at2"/>
<keyword evidence="1" id="KW-0732">Signal</keyword>
<evidence type="ECO:0000313" key="3">
    <source>
        <dbReference type="Proteomes" id="UP000049127"/>
    </source>
</evidence>
<sequence>MKKSILVLSILVGGLLLMNPTPEVSFAQDNSKTSVQQEQQQTLTQADAQKLLTNFNNKVNYIFKGTSDNFKALQEKGLKGYVFLPDVDTDMGYFVDQNTSQIYNFHPSGYLELIK</sequence>
<accession>A0A0C7G9P1</accession>
<dbReference type="AlphaFoldDB" id="A0A0C7G9P1"/>
<feature type="signal peptide" evidence="1">
    <location>
        <begin position="1"/>
        <end position="27"/>
    </location>
</feature>
<gene>
    <name evidence="2" type="ORF">R28058_02771</name>
</gene>
<protein>
    <submittedName>
        <fullName evidence="2">Uncharacterized protein</fullName>
    </submittedName>
</protein>
<dbReference type="Proteomes" id="UP000049127">
    <property type="component" value="Unassembled WGS sequence"/>
</dbReference>
<dbReference type="RefSeq" id="WP_055341261.1">
    <property type="nucleotide sequence ID" value="NZ_CDNI01000014.1"/>
</dbReference>
<dbReference type="EMBL" id="CEKZ01000003">
    <property type="protein sequence ID" value="CEQ02544.1"/>
    <property type="molecule type" value="Genomic_DNA"/>
</dbReference>
<organism evidence="2 3">
    <name type="scientific">Paraclostridium sordellii</name>
    <name type="common">Clostridium sordellii</name>
    <dbReference type="NCBI Taxonomy" id="1505"/>
    <lineage>
        <taxon>Bacteria</taxon>
        <taxon>Bacillati</taxon>
        <taxon>Bacillota</taxon>
        <taxon>Clostridia</taxon>
        <taxon>Peptostreptococcales</taxon>
        <taxon>Peptostreptococcaceae</taxon>
        <taxon>Paraclostridium</taxon>
    </lineage>
</organism>
<name>A0A0C7G9P1_PARSO</name>
<reference evidence="2 3" key="1">
    <citation type="submission" date="2015-01" db="EMBL/GenBank/DDBJ databases">
        <authorList>
            <person name="Aslett A.Martin."/>
            <person name="De Silva Nishadi"/>
        </authorList>
    </citation>
    <scope>NUCLEOTIDE SEQUENCE [LARGE SCALE GENOMIC DNA]</scope>
    <source>
        <strain evidence="2 3">R28058</strain>
    </source>
</reference>
<proteinExistence type="predicted"/>
<evidence type="ECO:0000313" key="2">
    <source>
        <dbReference type="EMBL" id="CEQ02544.1"/>
    </source>
</evidence>
<evidence type="ECO:0000256" key="1">
    <source>
        <dbReference type="SAM" id="SignalP"/>
    </source>
</evidence>